<dbReference type="GO" id="GO:0016226">
    <property type="term" value="P:iron-sulfur cluster assembly"/>
    <property type="evidence" value="ECO:0007669"/>
    <property type="project" value="InterPro"/>
</dbReference>
<evidence type="ECO:0000259" key="1">
    <source>
        <dbReference type="Pfam" id="PF01106"/>
    </source>
</evidence>
<dbReference type="SUPFAM" id="SSF117916">
    <property type="entry name" value="Fe-S cluster assembly (FSCA) domain-like"/>
    <property type="match status" value="1"/>
</dbReference>
<organism evidence="2">
    <name type="scientific">bioreactor metagenome</name>
    <dbReference type="NCBI Taxonomy" id="1076179"/>
    <lineage>
        <taxon>unclassified sequences</taxon>
        <taxon>metagenomes</taxon>
        <taxon>ecological metagenomes</taxon>
    </lineage>
</organism>
<dbReference type="EMBL" id="VSSQ01018696">
    <property type="protein sequence ID" value="MPM62115.1"/>
    <property type="molecule type" value="Genomic_DNA"/>
</dbReference>
<comment type="caution">
    <text evidence="2">The sequence shown here is derived from an EMBL/GenBank/DDBJ whole genome shotgun (WGS) entry which is preliminary data.</text>
</comment>
<dbReference type="AlphaFoldDB" id="A0A645B9L5"/>
<dbReference type="InterPro" id="IPR001075">
    <property type="entry name" value="NIF_FeS_clus_asmbl_NifU_C"/>
</dbReference>
<feature type="domain" description="NIF system FeS cluster assembly NifU C-terminal" evidence="1">
    <location>
        <begin position="6"/>
        <end position="71"/>
    </location>
</feature>
<reference evidence="2" key="1">
    <citation type="submission" date="2019-08" db="EMBL/GenBank/DDBJ databases">
        <authorList>
            <person name="Kucharzyk K."/>
            <person name="Murdoch R.W."/>
            <person name="Higgins S."/>
            <person name="Loffler F."/>
        </authorList>
    </citation>
    <scope>NUCLEOTIDE SEQUENCE</scope>
</reference>
<gene>
    <name evidence="2" type="primary">nfuA_18</name>
    <name evidence="2" type="ORF">SDC9_108981</name>
</gene>
<dbReference type="GO" id="GO:0051536">
    <property type="term" value="F:iron-sulfur cluster binding"/>
    <property type="evidence" value="ECO:0007669"/>
    <property type="project" value="InterPro"/>
</dbReference>
<name>A0A645B9L5_9ZZZZ</name>
<dbReference type="Gene3D" id="3.30.300.130">
    <property type="entry name" value="Fe-S cluster assembly (FSCA)"/>
    <property type="match status" value="1"/>
</dbReference>
<evidence type="ECO:0000313" key="2">
    <source>
        <dbReference type="EMBL" id="MPM62115.1"/>
    </source>
</evidence>
<sequence length="92" mass="10073">MNVSTVEKAINTHVNPKLREHGGWIELVGLNDGMAEIRFRGACSGCAGIQKTLDEIVVPLLKEHVPALKGVQLNEEISPELYRLALGLLTKK</sequence>
<proteinExistence type="predicted"/>
<dbReference type="GO" id="GO:0005506">
    <property type="term" value="F:iron ion binding"/>
    <property type="evidence" value="ECO:0007669"/>
    <property type="project" value="InterPro"/>
</dbReference>
<dbReference type="InterPro" id="IPR034904">
    <property type="entry name" value="FSCA_dom_sf"/>
</dbReference>
<protein>
    <submittedName>
        <fullName evidence="2">Fe/S biogenesis protein NfuA</fullName>
    </submittedName>
</protein>
<accession>A0A645B9L5</accession>
<dbReference type="Pfam" id="PF01106">
    <property type="entry name" value="NifU"/>
    <property type="match status" value="1"/>
</dbReference>